<protein>
    <submittedName>
        <fullName evidence="3">Uncharacterized protein</fullName>
    </submittedName>
</protein>
<keyword evidence="4" id="KW-1185">Reference proteome</keyword>
<organism evidence="3 4">
    <name type="scientific">Bifidobacterium choerinum</name>
    <dbReference type="NCBI Taxonomy" id="35760"/>
    <lineage>
        <taxon>Bacteria</taxon>
        <taxon>Bacillati</taxon>
        <taxon>Actinomycetota</taxon>
        <taxon>Actinomycetes</taxon>
        <taxon>Bifidobacteriales</taxon>
        <taxon>Bifidobacteriaceae</taxon>
        <taxon>Bifidobacterium</taxon>
    </lineage>
</organism>
<sequence>MVLYKVAVALLSLVPAIAGGVLTNATDNAAYLFAGIALGAILAFLLLAFIKRFENIAVIARNSDRTVAYLQAIYAWEQPLVARSLPTAQSAPIAYAQPAPAAGLAVAEPAVPAQSAPTAEPTQPTATFISMPPLPPLPDAAND</sequence>
<keyword evidence="2" id="KW-1133">Transmembrane helix</keyword>
<comment type="caution">
    <text evidence="3">The sequence shown here is derived from an EMBL/GenBank/DDBJ whole genome shotgun (WGS) entry which is preliminary data.</text>
</comment>
<keyword evidence="2" id="KW-0812">Transmembrane</keyword>
<feature type="region of interest" description="Disordered" evidence="1">
    <location>
        <begin position="112"/>
        <end position="143"/>
    </location>
</feature>
<feature type="transmembrane region" description="Helical" evidence="2">
    <location>
        <begin position="28"/>
        <end position="50"/>
    </location>
</feature>
<accession>A0A087AFS1</accession>
<evidence type="ECO:0000313" key="4">
    <source>
        <dbReference type="Proteomes" id="UP000028995"/>
    </source>
</evidence>
<dbReference type="RefSeq" id="WP_024541343.1">
    <property type="nucleotide sequence ID" value="NZ_JGYU01000004.1"/>
</dbReference>
<name>A0A087AFS1_9BIFI</name>
<feature type="compositionally biased region" description="Low complexity" evidence="1">
    <location>
        <begin position="112"/>
        <end position="127"/>
    </location>
</feature>
<dbReference type="EMBL" id="JGYU01000004">
    <property type="protein sequence ID" value="KFI57621.1"/>
    <property type="molecule type" value="Genomic_DNA"/>
</dbReference>
<evidence type="ECO:0000256" key="2">
    <source>
        <dbReference type="SAM" id="Phobius"/>
    </source>
</evidence>
<keyword evidence="2" id="KW-0472">Membrane</keyword>
<dbReference type="AlphaFoldDB" id="A0A087AFS1"/>
<feature type="compositionally biased region" description="Pro residues" evidence="1">
    <location>
        <begin position="132"/>
        <end position="143"/>
    </location>
</feature>
<dbReference type="Proteomes" id="UP000028995">
    <property type="component" value="Unassembled WGS sequence"/>
</dbReference>
<evidence type="ECO:0000313" key="3">
    <source>
        <dbReference type="EMBL" id="KFI57621.1"/>
    </source>
</evidence>
<gene>
    <name evidence="3" type="ORF">BCHO_1107</name>
</gene>
<proteinExistence type="predicted"/>
<reference evidence="3 4" key="1">
    <citation type="submission" date="2014-03" db="EMBL/GenBank/DDBJ databases">
        <title>Genomics of Bifidobacteria.</title>
        <authorList>
            <person name="Ventura M."/>
            <person name="Milani C."/>
            <person name="Lugli G.A."/>
        </authorList>
    </citation>
    <scope>NUCLEOTIDE SEQUENCE [LARGE SCALE GENOMIC DNA]</scope>
    <source>
        <strain evidence="3 4">LMG 10510</strain>
    </source>
</reference>
<evidence type="ECO:0000256" key="1">
    <source>
        <dbReference type="SAM" id="MobiDB-lite"/>
    </source>
</evidence>